<keyword evidence="7" id="KW-0479">Metal-binding</keyword>
<feature type="transmembrane region" description="Helical" evidence="13">
    <location>
        <begin position="172"/>
        <end position="196"/>
    </location>
</feature>
<feature type="transmembrane region" description="Helical" evidence="13">
    <location>
        <begin position="85"/>
        <end position="108"/>
    </location>
</feature>
<dbReference type="Pfam" id="PF02163">
    <property type="entry name" value="Peptidase_M50"/>
    <property type="match status" value="1"/>
</dbReference>
<sequence length="205" mass="23338">MDKLLILPGIIIGLSFHEFAHGIVSYKLGDPTPKLQGRLTINPAAHIDPFGFFALLIAGFGWGVPVEIDPRYYKHRRRDEMLVSFAGVVMNLFIAIVFSFVLKGLFIMNPPWLMGTFGDVLLDVLFYIISVNVVLMVFNLLPVPPLDGFGILTEIFDLRKYNWYYQVYDKGFLILLALIIFNVTDVVLVPCVNFVYQLLMDLIIF</sequence>
<evidence type="ECO:0000256" key="4">
    <source>
        <dbReference type="ARBA" id="ARBA00022475"/>
    </source>
</evidence>
<dbReference type="GO" id="GO:0046872">
    <property type="term" value="F:metal ion binding"/>
    <property type="evidence" value="ECO:0007669"/>
    <property type="project" value="UniProtKB-KW"/>
</dbReference>
<name>A0A845QKD5_9FIRM</name>
<evidence type="ECO:0000256" key="13">
    <source>
        <dbReference type="SAM" id="Phobius"/>
    </source>
</evidence>
<evidence type="ECO:0000256" key="11">
    <source>
        <dbReference type="ARBA" id="ARBA00023049"/>
    </source>
</evidence>
<evidence type="ECO:0000256" key="10">
    <source>
        <dbReference type="ARBA" id="ARBA00022989"/>
    </source>
</evidence>
<keyword evidence="4" id="KW-1003">Cell membrane</keyword>
<protein>
    <submittedName>
        <fullName evidence="15">Site-2 protease family protein</fullName>
    </submittedName>
</protein>
<reference evidence="15 16" key="1">
    <citation type="submission" date="2018-08" db="EMBL/GenBank/DDBJ databases">
        <title>Murine metabolic-syndrome-specific gut microbial biobank.</title>
        <authorList>
            <person name="Liu C."/>
        </authorList>
    </citation>
    <scope>NUCLEOTIDE SEQUENCE [LARGE SCALE GENOMIC DNA]</scope>
    <source>
        <strain evidence="15 16">28</strain>
    </source>
</reference>
<dbReference type="PANTHER" id="PTHR35864:SF1">
    <property type="entry name" value="ZINC METALLOPROTEASE YWHC-RELATED"/>
    <property type="match status" value="1"/>
</dbReference>
<evidence type="ECO:0000256" key="6">
    <source>
        <dbReference type="ARBA" id="ARBA00022692"/>
    </source>
</evidence>
<keyword evidence="11" id="KW-0482">Metalloprotease</keyword>
<dbReference type="GO" id="GO:0005886">
    <property type="term" value="C:plasma membrane"/>
    <property type="evidence" value="ECO:0007669"/>
    <property type="project" value="UniProtKB-SubCell"/>
</dbReference>
<feature type="domain" description="Peptidase M50" evidence="14">
    <location>
        <begin position="122"/>
        <end position="159"/>
    </location>
</feature>
<comment type="similarity">
    <text evidence="3">Belongs to the peptidase M50B family.</text>
</comment>
<evidence type="ECO:0000259" key="14">
    <source>
        <dbReference type="Pfam" id="PF02163"/>
    </source>
</evidence>
<dbReference type="AlphaFoldDB" id="A0A845QKD5"/>
<evidence type="ECO:0000256" key="2">
    <source>
        <dbReference type="ARBA" id="ARBA00004651"/>
    </source>
</evidence>
<accession>A0A845QKD5</accession>
<evidence type="ECO:0000256" key="9">
    <source>
        <dbReference type="ARBA" id="ARBA00022833"/>
    </source>
</evidence>
<dbReference type="GO" id="GO:0006508">
    <property type="term" value="P:proteolysis"/>
    <property type="evidence" value="ECO:0007669"/>
    <property type="project" value="UniProtKB-KW"/>
</dbReference>
<gene>
    <name evidence="15" type="ORF">D0435_09595</name>
</gene>
<proteinExistence type="inferred from homology"/>
<dbReference type="InterPro" id="IPR044537">
    <property type="entry name" value="Rip2-like"/>
</dbReference>
<dbReference type="InterPro" id="IPR052348">
    <property type="entry name" value="Metallopeptidase_M50B"/>
</dbReference>
<keyword evidence="9" id="KW-0862">Zinc</keyword>
<comment type="caution">
    <text evidence="15">The sequence shown here is derived from an EMBL/GenBank/DDBJ whole genome shotgun (WGS) entry which is preliminary data.</text>
</comment>
<keyword evidence="5 15" id="KW-0645">Protease</keyword>
<dbReference type="CDD" id="cd06158">
    <property type="entry name" value="S2P-M50_like_1"/>
    <property type="match status" value="1"/>
</dbReference>
<comment type="subcellular location">
    <subcellularLocation>
        <location evidence="2">Cell membrane</location>
        <topology evidence="2">Multi-pass membrane protein</topology>
    </subcellularLocation>
</comment>
<keyword evidence="12 13" id="KW-0472">Membrane</keyword>
<evidence type="ECO:0000256" key="7">
    <source>
        <dbReference type="ARBA" id="ARBA00022723"/>
    </source>
</evidence>
<dbReference type="InterPro" id="IPR008915">
    <property type="entry name" value="Peptidase_M50"/>
</dbReference>
<feature type="transmembrane region" description="Helical" evidence="13">
    <location>
        <begin position="120"/>
        <end position="141"/>
    </location>
</feature>
<dbReference type="EMBL" id="QXWK01000017">
    <property type="protein sequence ID" value="NBH61904.1"/>
    <property type="molecule type" value="Genomic_DNA"/>
</dbReference>
<evidence type="ECO:0000256" key="12">
    <source>
        <dbReference type="ARBA" id="ARBA00023136"/>
    </source>
</evidence>
<evidence type="ECO:0000256" key="3">
    <source>
        <dbReference type="ARBA" id="ARBA00007931"/>
    </source>
</evidence>
<evidence type="ECO:0000256" key="1">
    <source>
        <dbReference type="ARBA" id="ARBA00001947"/>
    </source>
</evidence>
<evidence type="ECO:0000313" key="15">
    <source>
        <dbReference type="EMBL" id="NBH61904.1"/>
    </source>
</evidence>
<keyword evidence="16" id="KW-1185">Reference proteome</keyword>
<dbReference type="GO" id="GO:0008237">
    <property type="term" value="F:metallopeptidase activity"/>
    <property type="evidence" value="ECO:0007669"/>
    <property type="project" value="UniProtKB-KW"/>
</dbReference>
<evidence type="ECO:0000256" key="5">
    <source>
        <dbReference type="ARBA" id="ARBA00022670"/>
    </source>
</evidence>
<organism evidence="15 16">
    <name type="scientific">Anaerotruncus colihominis</name>
    <dbReference type="NCBI Taxonomy" id="169435"/>
    <lineage>
        <taxon>Bacteria</taxon>
        <taxon>Bacillati</taxon>
        <taxon>Bacillota</taxon>
        <taxon>Clostridia</taxon>
        <taxon>Eubacteriales</taxon>
        <taxon>Oscillospiraceae</taxon>
        <taxon>Anaerotruncus</taxon>
    </lineage>
</organism>
<dbReference type="PANTHER" id="PTHR35864">
    <property type="entry name" value="ZINC METALLOPROTEASE MJ0611-RELATED"/>
    <property type="match status" value="1"/>
</dbReference>
<keyword evidence="10 13" id="KW-1133">Transmembrane helix</keyword>
<dbReference type="Proteomes" id="UP000446866">
    <property type="component" value="Unassembled WGS sequence"/>
</dbReference>
<evidence type="ECO:0000256" key="8">
    <source>
        <dbReference type="ARBA" id="ARBA00022801"/>
    </source>
</evidence>
<feature type="transmembrane region" description="Helical" evidence="13">
    <location>
        <begin position="44"/>
        <end position="64"/>
    </location>
</feature>
<comment type="cofactor">
    <cofactor evidence="1">
        <name>Zn(2+)</name>
        <dbReference type="ChEBI" id="CHEBI:29105"/>
    </cofactor>
</comment>
<evidence type="ECO:0000313" key="16">
    <source>
        <dbReference type="Proteomes" id="UP000446866"/>
    </source>
</evidence>
<keyword evidence="8" id="KW-0378">Hydrolase</keyword>
<keyword evidence="6 13" id="KW-0812">Transmembrane</keyword>